<dbReference type="EMBL" id="LSDK01000139">
    <property type="protein sequence ID" value="KXB73415.1"/>
    <property type="molecule type" value="Genomic_DNA"/>
</dbReference>
<dbReference type="STRING" id="322095.HMPREF3185_02054"/>
<accession>A0A134B0E7</accession>
<keyword evidence="3" id="KW-1185">Reference proteome</keyword>
<evidence type="ECO:0000313" key="2">
    <source>
        <dbReference type="EMBL" id="KXB73415.1"/>
    </source>
</evidence>
<name>A0A134B0E7_9PORP</name>
<reference evidence="3" key="1">
    <citation type="submission" date="2016-01" db="EMBL/GenBank/DDBJ databases">
        <authorList>
            <person name="Mitreva M."/>
            <person name="Pepin K.H."/>
            <person name="Mihindukulasuriya K.A."/>
            <person name="Fulton R."/>
            <person name="Fronick C."/>
            <person name="O'Laughlin M."/>
            <person name="Miner T."/>
            <person name="Herter B."/>
            <person name="Rosa B.A."/>
            <person name="Cordes M."/>
            <person name="Tomlinson C."/>
            <person name="Wollam A."/>
            <person name="Palsikar V.B."/>
            <person name="Mardis E.R."/>
            <person name="Wilson R.K."/>
        </authorList>
    </citation>
    <scope>NUCLEOTIDE SEQUENCE [LARGE SCALE GENOMIC DNA]</scope>
    <source>
        <strain evidence="3">KA00683</strain>
    </source>
</reference>
<dbReference type="AlphaFoldDB" id="A0A134B0E7"/>
<feature type="compositionally biased region" description="Polar residues" evidence="1">
    <location>
        <begin position="52"/>
        <end position="65"/>
    </location>
</feature>
<feature type="region of interest" description="Disordered" evidence="1">
    <location>
        <begin position="52"/>
        <end position="75"/>
    </location>
</feature>
<dbReference type="PATRIC" id="fig|322095.3.peg.2024"/>
<evidence type="ECO:0000313" key="3">
    <source>
        <dbReference type="Proteomes" id="UP000070224"/>
    </source>
</evidence>
<sequence length="75" mass="8620">MRKKHYVKALFSSQEGRFFPPLNKRNTRDKAKGLCITSERHIGELGMRHLSNLNNRGRDSQQQSHIGLPLVPILP</sequence>
<protein>
    <submittedName>
        <fullName evidence="2">Uncharacterized protein</fullName>
    </submittedName>
</protein>
<proteinExistence type="predicted"/>
<comment type="caution">
    <text evidence="2">The sequence shown here is derived from an EMBL/GenBank/DDBJ whole genome shotgun (WGS) entry which is preliminary data.</text>
</comment>
<evidence type="ECO:0000256" key="1">
    <source>
        <dbReference type="SAM" id="MobiDB-lite"/>
    </source>
</evidence>
<gene>
    <name evidence="2" type="ORF">HMPREF3185_02054</name>
</gene>
<dbReference type="Proteomes" id="UP000070224">
    <property type="component" value="Unassembled WGS sequence"/>
</dbReference>
<organism evidence="2 3">
    <name type="scientific">Porphyromonas somerae</name>
    <dbReference type="NCBI Taxonomy" id="322095"/>
    <lineage>
        <taxon>Bacteria</taxon>
        <taxon>Pseudomonadati</taxon>
        <taxon>Bacteroidota</taxon>
        <taxon>Bacteroidia</taxon>
        <taxon>Bacteroidales</taxon>
        <taxon>Porphyromonadaceae</taxon>
        <taxon>Porphyromonas</taxon>
    </lineage>
</organism>